<dbReference type="Gene3D" id="3.40.50.12480">
    <property type="match status" value="1"/>
</dbReference>
<dbReference type="SUPFAM" id="SSF52058">
    <property type="entry name" value="L domain-like"/>
    <property type="match status" value="3"/>
</dbReference>
<name>A0ABT7DQZ9_9ACTN</name>
<sequence>MQLNPQPSTNNNAPSASTAGPGTASGQVAGTVPLPTEGAADTITSIVADGLVFEVRADGTSVKLTDASATPPTGDLALPALVTSGTTTYDVVAIGPRAFARCPELTSVSLPAAVREVDTDAFTGCTSLASITVSSTSETFASHDDMLFTKDLSQLLSIPEDKEGAAVIPGRTSTVPASAFSRCPRLSSVRVGDGGAALSTHDGMLFSSDLKTLLVCPPAAGAAVVLPAETESIGTDALAGCKNLASITALGTVREIDPTAFADEAKTSAVVALPAGEDYAARKAVWEKAGFQHFAEPAAPGATTRPHANGSDTENPNAASGLAFTLLDDYTLAVAWEGAEDPAAEVEIPTSAEINGVSYRVSTVAANAFANRASLASVKLPATVTSLGEAAFAGCANLASVEFPDGLQVIGERAFEATALTDVWLPASVATIGPRAFAACESLTRVVSLGEPQVAEDALATCTNVSIYCPYNEDGTYPWNLGLLANNNHLLPYGLTLPEEPLQLEVGQQANLFEGGICEAPEGCELSFSYAAAPLSVASDGTAAGKAKGSSEVTVTLFLDGQELARASRPVEVLPAAEMSEIELYGWGGTAEGVHTWRVFFDMNGGSPQLAPVSLDTNASILDSGEYFWMLNNPFAGLIPDPAPRAGYIFDGWYHTDGTKFVTGNSGQHAIKPNVVTQVVTDSGEERWINVTAYWTPITYNVYFAPAGGITSDGYDMTTTQTLTYDKQENLAPNPFSRKGYTFAGWSKTISDPKVEYADKAPVLNLENTQDAVFRLFAVWQANTYNIVYHANYGDNTATTSQSLKYDAASPSLAPNSFQREGWTFDHWTTEAGGTGTSYANGATLARPLAESGEVHLYAQWKKNTYNVTYQTNGGSAIEGLTVEHGTKLIKPGDPSKDGYIFGGWFKEPECQNAWSFENDTVTKNTTLHAKWTQITHEVTFQTSGGSAVEKLTVADGTKLTEPTDPTRAGYTFGGWYKEESYLNAWDFNSDTVTADTTLFAKWSIKEFDLVAPSGQMLHYVVLTHEGREGTVMVSKSSLEPDGPEGNLTIPASVPYDGVTYAVTRVALNGFSRCAGLTSVTFEEGSPSLIIDGVAFAADRALTSVTLPSNLVSIGYSCFANSSSLTYLNIPDKVTTIGQEAFASVFALKTIVLGKSVATLERRLFYGCASLETVIIKGKITPAEPAGVFLGAPADTLRVYVPSAEQKTRWEGFGSGVPNDHIIFQSAFYTVQFHVNDDADTVLEYQVAAGDTVPVPAVPARPGYSVDGWYTEQALVNRWDFATPVQRNLPLYASWSQNVEQGDFIFRMRSDGESLSIAARDPERLTSDVVIPETAEYGGRSYPVKEIALQGFMKASIRSVKFPTALEVIGAQAFKDSTLEDIYFAENGLLKTIGSDAFEATRIKQLCVPASVKQIGRTVFYNCDSLVSVTFEEGSTIKVIEDTTFGYCENLEAVALPDSVTEIYMNAMTFCPKLKTVYLPASLKSIHHNVFSGSTSLESIVLPANLSSIGQFTFADTNLKTLYVQGNVTDIGNSVFSNVPGPIDVYLASPDRKSTWEAYKKAYPNPVLNLHVNGEGGTVLHTVTFDSKGGVPATSTAQVVAGEAVARPADPVKPGQVFEAWYANSELTGEPYDFTQPVTSDFPLYAKYAAYSGTLPTLNNEGEVTWTFNPADGSLSLDVVADGLVTPLWDSLDTTNQGFWGPLRGQVTSVHMDPSLRTQSMRAWFERMPLLTDVTDVFVPEECTDVHNLFYNSDAFTLVSPSFSLPSKVEDATSLFNGARSLEALPSAFTLPSSVKWAGSMFMDTKLATLPENFTLPDSLETATSLFSGCAELTSLPAGFRIPDGKVSKIEVGYMFGNCRKLAALPEGFYVPNNVGSMEGIFYGCTSLTSLPDSFTFPIDQANQGGTSTFYCDAMTKTYFGGPSSSNVVQYANWPQWNREIVTAVPAERAVSFLLPDAEGAFTKTLQKQVAGENGLLIEPTAPVAEGHAFIGWYLDSALTQPFNFAKSITDQEETAPNPVSTLYGRYYRSSDVLPTTRNGVAGTEGAWELTADGVLHLTCAEGSIIDRLYQSEDTYTQGFWGPVRGLVRSVDMDASLRVVSLDYWFAGMTQLTSANGIFVPTGTASLTMLFNDCTSLESLPAGFTVPSGIKSVKGMFRHCTALKTLPEGFALSDTVTTAYAMFGGSGITALPDGFTVPHSTTSVSWMFSGCQNLASLPAGFKLGNKTSQMKYMFSECSALVSLPEEFSVTDAVADCSYMFADCTSLATLPEGFKVPPSASDLVVGGMERMFAGCDALTVLPSSFDFPLDVANKSTEPFMATNPDTLTYFAGPESSAVRSFAWQGQNRKLVVANDPNNPLPEGVHLVTFLTPDEAKPGKWVTYASALTSADGLVVSPKNPSRFGYPFVGWYRDPACMQPFNFGAALSEDATVYGKFGPVLLRYQVPLGVEVSIDAAGTVSKAGLTFASYTPAAVSVSGVTSGYGTGATALLPRPADRDAVKALINLGYEGKLKLDGGTLPLSVSLSAATGYADPGTAQGDFTLDLGNAQVNYSETPIEDVARLQWTVGLG</sequence>
<dbReference type="RefSeq" id="WP_283832298.1">
    <property type="nucleotide sequence ID" value="NZ_JASJEU010000018.1"/>
</dbReference>
<dbReference type="PANTHER" id="PTHR45661:SF3">
    <property type="entry name" value="IG-LIKE DOMAIN-CONTAINING PROTEIN"/>
    <property type="match status" value="1"/>
</dbReference>
<comment type="subcellular location">
    <subcellularLocation>
        <location evidence="1">Cell envelope</location>
    </subcellularLocation>
</comment>
<accession>A0ABT7DQZ9</accession>
<protein>
    <submittedName>
        <fullName evidence="3">Leucine-rich repeat protein</fullName>
    </submittedName>
</protein>
<dbReference type="Gene3D" id="3.80.10.10">
    <property type="entry name" value="Ribonuclease Inhibitor"/>
    <property type="match status" value="6"/>
</dbReference>
<dbReference type="Pfam" id="PF09479">
    <property type="entry name" value="Flg_new"/>
    <property type="match status" value="8"/>
</dbReference>
<evidence type="ECO:0000256" key="2">
    <source>
        <dbReference type="SAM" id="MobiDB-lite"/>
    </source>
</evidence>
<evidence type="ECO:0000256" key="1">
    <source>
        <dbReference type="ARBA" id="ARBA00004196"/>
    </source>
</evidence>
<feature type="region of interest" description="Disordered" evidence="2">
    <location>
        <begin position="296"/>
        <end position="315"/>
    </location>
</feature>
<proteinExistence type="predicted"/>
<dbReference type="InterPro" id="IPR026906">
    <property type="entry name" value="LRR_5"/>
</dbReference>
<dbReference type="Gene3D" id="2.60.40.4270">
    <property type="entry name" value="Listeria-Bacteroides repeat domain"/>
    <property type="match status" value="8"/>
</dbReference>
<dbReference type="NCBIfam" id="TIGR02543">
    <property type="entry name" value="List_Bact_rpt"/>
    <property type="match status" value="2"/>
</dbReference>
<dbReference type="InterPro" id="IPR053139">
    <property type="entry name" value="Surface_bspA-like"/>
</dbReference>
<dbReference type="InterPro" id="IPR005046">
    <property type="entry name" value="DUF285"/>
</dbReference>
<dbReference type="Pfam" id="PF13306">
    <property type="entry name" value="LRR_5"/>
    <property type="match status" value="6"/>
</dbReference>
<gene>
    <name evidence="3" type="ORF">QNJ86_09110</name>
</gene>
<evidence type="ECO:0000313" key="3">
    <source>
        <dbReference type="EMBL" id="MDJ1650956.1"/>
    </source>
</evidence>
<keyword evidence="4" id="KW-1185">Reference proteome</keyword>
<feature type="compositionally biased region" description="Polar residues" evidence="2">
    <location>
        <begin position="1"/>
        <end position="28"/>
    </location>
</feature>
<organism evidence="3 4">
    <name type="scientific">Gordonibacter faecis</name>
    <dbReference type="NCBI Taxonomy" id="3047475"/>
    <lineage>
        <taxon>Bacteria</taxon>
        <taxon>Bacillati</taxon>
        <taxon>Actinomycetota</taxon>
        <taxon>Coriobacteriia</taxon>
        <taxon>Eggerthellales</taxon>
        <taxon>Eggerthellaceae</taxon>
        <taxon>Gordonibacter</taxon>
    </lineage>
</organism>
<comment type="caution">
    <text evidence="3">The sequence shown here is derived from an EMBL/GenBank/DDBJ whole genome shotgun (WGS) entry which is preliminary data.</text>
</comment>
<reference evidence="3 4" key="1">
    <citation type="submission" date="2023-05" db="EMBL/GenBank/DDBJ databases">
        <title>Gordonibacter KGMB12511T sp. nov., isolated from faeces of healthy Korean.</title>
        <authorList>
            <person name="Kim H.S."/>
            <person name="Kim J.-S."/>
            <person name="Suh M.K."/>
            <person name="Eom M.K."/>
            <person name="Do H.E."/>
            <person name="Lee J.-S."/>
        </authorList>
    </citation>
    <scope>NUCLEOTIDE SEQUENCE [LARGE SCALE GENOMIC DNA]</scope>
    <source>
        <strain evidence="3 4">KGMB12511</strain>
    </source>
</reference>
<dbReference type="InterPro" id="IPR032675">
    <property type="entry name" value="LRR_dom_sf"/>
</dbReference>
<evidence type="ECO:0000313" key="4">
    <source>
        <dbReference type="Proteomes" id="UP001232750"/>
    </source>
</evidence>
<dbReference type="Proteomes" id="UP001232750">
    <property type="component" value="Unassembled WGS sequence"/>
</dbReference>
<dbReference type="PANTHER" id="PTHR45661">
    <property type="entry name" value="SURFACE ANTIGEN"/>
    <property type="match status" value="1"/>
</dbReference>
<feature type="region of interest" description="Disordered" evidence="2">
    <location>
        <begin position="1"/>
        <end position="35"/>
    </location>
</feature>
<dbReference type="InterPro" id="IPR013378">
    <property type="entry name" value="InlB-like_B-rpt"/>
</dbReference>
<dbReference type="Pfam" id="PF03382">
    <property type="entry name" value="DUF285"/>
    <property type="match status" value="1"/>
</dbReference>
<dbReference type="EMBL" id="JASJEU010000018">
    <property type="protein sequence ID" value="MDJ1650956.1"/>
    <property type="molecule type" value="Genomic_DNA"/>
</dbReference>
<dbReference type="InterPro" id="IPR042229">
    <property type="entry name" value="Listeria/Bacterioides_rpt_sf"/>
</dbReference>